<evidence type="ECO:0000313" key="2">
    <source>
        <dbReference type="Proteomes" id="UP000005459"/>
    </source>
</evidence>
<sequence length="143" mass="15884">MASLPIAEPTPELRAETEDKVATLFARATESRTQTCELLNWLRYEFAVEKPGQQLEGFANLSGEAFVAEVRKRRPKGAPRLTSASIGELTDTHACYAGPMQQRAAEIRALERRLSGLVSQAYRLSEDDIDLIRRTAPPRMPVG</sequence>
<name>F9UGS8_9GAMM</name>
<keyword evidence="2" id="KW-1185">Reference proteome</keyword>
<accession>F9UGS8</accession>
<dbReference type="STRING" id="768671.ThimaDRAFT_4131"/>
<gene>
    <name evidence="1" type="ORF">ThimaDRAFT_4131</name>
</gene>
<protein>
    <submittedName>
        <fullName evidence="1">Uncharacterized protein</fullName>
    </submittedName>
</protein>
<evidence type="ECO:0000313" key="1">
    <source>
        <dbReference type="EMBL" id="EGV16548.1"/>
    </source>
</evidence>
<dbReference type="OrthoDB" id="9782445at2"/>
<dbReference type="EMBL" id="AFWV01000016">
    <property type="protein sequence ID" value="EGV16548.1"/>
    <property type="molecule type" value="Genomic_DNA"/>
</dbReference>
<dbReference type="AlphaFoldDB" id="F9UGS8"/>
<proteinExistence type="predicted"/>
<organism evidence="1 2">
    <name type="scientific">Thiocapsa marina 5811</name>
    <dbReference type="NCBI Taxonomy" id="768671"/>
    <lineage>
        <taxon>Bacteria</taxon>
        <taxon>Pseudomonadati</taxon>
        <taxon>Pseudomonadota</taxon>
        <taxon>Gammaproteobacteria</taxon>
        <taxon>Chromatiales</taxon>
        <taxon>Chromatiaceae</taxon>
        <taxon>Thiocapsa</taxon>
    </lineage>
</organism>
<reference evidence="1 2" key="1">
    <citation type="submission" date="2011-06" db="EMBL/GenBank/DDBJ databases">
        <title>The draft genome of Thiocapsa marina 5811.</title>
        <authorList>
            <consortium name="US DOE Joint Genome Institute (JGI-PGF)"/>
            <person name="Lucas S."/>
            <person name="Han J."/>
            <person name="Cheng J.-F."/>
            <person name="Goodwin L."/>
            <person name="Pitluck S."/>
            <person name="Peters L."/>
            <person name="Land M.L."/>
            <person name="Hauser L."/>
            <person name="Vogl K."/>
            <person name="Liu Z."/>
            <person name="Imhoff J."/>
            <person name="Thiel V."/>
            <person name="Frigaard N.-U."/>
            <person name="Bryant D."/>
            <person name="Woyke T.J."/>
        </authorList>
    </citation>
    <scope>NUCLEOTIDE SEQUENCE [LARGE SCALE GENOMIC DNA]</scope>
    <source>
        <strain evidence="1 2">5811</strain>
    </source>
</reference>
<dbReference type="eggNOG" id="COG0827">
    <property type="taxonomic scope" value="Bacteria"/>
</dbReference>
<dbReference type="RefSeq" id="WP_007195003.1">
    <property type="nucleotide sequence ID" value="NZ_AFWV01000016.1"/>
</dbReference>
<dbReference type="Proteomes" id="UP000005459">
    <property type="component" value="Unassembled WGS sequence"/>
</dbReference>